<feature type="compositionally biased region" description="Polar residues" evidence="1">
    <location>
        <begin position="246"/>
        <end position="261"/>
    </location>
</feature>
<feature type="region of interest" description="Disordered" evidence="1">
    <location>
        <begin position="240"/>
        <end position="261"/>
    </location>
</feature>
<evidence type="ECO:0000256" key="3">
    <source>
        <dbReference type="SAM" id="SignalP"/>
    </source>
</evidence>
<keyword evidence="2" id="KW-0472">Membrane</keyword>
<sequence>MVPKHNGSTVLVGVSLFSLLLALSVYYVVDNIARPSDDTAHGNYLTEQNSESSGKQKIMHPLTEILYQQLFQKKPLGVCPVYLTKICRWKIYKHEDNETTEEKIYKNTTKDKLKEFNSIIRLCQVFGLIKYQDVCFYVQNSFFQVIPASRKASQILQDCAYINNNGYPCVVRSNTESQYLAPRNVCVSDSATAINVLTKRCRFRTETYRNNSEFMPLEDFIYEVENYSYRNEYGGKKGEISAEGANDNNQQYKSGSNKTKTGTSATTVVCHILLAALLVASASVALFEVCRDRLGDKKFGQQSIIGDGRINATGGRSFLLDNRRCSLVDLTVSRHARRESAQHQQQVIQQDCSNNNAGPSVAQRRPQTKLLGDRPPPLLRRSSFPVHIGAAASITHHSFTPKERVPTPSGTATPTKPSSRKASVDGSEGDSSPDMGKRRVRFLRRY</sequence>
<dbReference type="InParanoid" id="A0A2J7R1C0"/>
<keyword evidence="2" id="KW-0812">Transmembrane</keyword>
<feature type="compositionally biased region" description="Polar residues" evidence="1">
    <location>
        <begin position="408"/>
        <end position="421"/>
    </location>
</feature>
<evidence type="ECO:0000313" key="5">
    <source>
        <dbReference type="Proteomes" id="UP000235965"/>
    </source>
</evidence>
<feature type="region of interest" description="Disordered" evidence="1">
    <location>
        <begin position="395"/>
        <end position="446"/>
    </location>
</feature>
<accession>A0A2J7R1C0</accession>
<feature type="chain" id="PRO_5014473817" evidence="3">
    <location>
        <begin position="23"/>
        <end position="446"/>
    </location>
</feature>
<proteinExistence type="predicted"/>
<feature type="transmembrane region" description="Helical" evidence="2">
    <location>
        <begin position="265"/>
        <end position="287"/>
    </location>
</feature>
<dbReference type="OrthoDB" id="8190311at2759"/>
<protein>
    <submittedName>
        <fullName evidence="4">Uncharacterized protein</fullName>
    </submittedName>
</protein>
<comment type="caution">
    <text evidence="4">The sequence shown here is derived from an EMBL/GenBank/DDBJ whole genome shotgun (WGS) entry which is preliminary data.</text>
</comment>
<dbReference type="AlphaFoldDB" id="A0A2J7R1C0"/>
<feature type="region of interest" description="Disordered" evidence="1">
    <location>
        <begin position="338"/>
        <end position="382"/>
    </location>
</feature>
<feature type="compositionally biased region" description="Polar residues" evidence="1">
    <location>
        <begin position="342"/>
        <end position="358"/>
    </location>
</feature>
<reference evidence="4 5" key="1">
    <citation type="submission" date="2017-12" db="EMBL/GenBank/DDBJ databases">
        <title>Hemimetabolous genomes reveal molecular basis of termite eusociality.</title>
        <authorList>
            <person name="Harrison M.C."/>
            <person name="Jongepier E."/>
            <person name="Robertson H.M."/>
            <person name="Arning N."/>
            <person name="Bitard-Feildel T."/>
            <person name="Chao H."/>
            <person name="Childers C.P."/>
            <person name="Dinh H."/>
            <person name="Doddapaneni H."/>
            <person name="Dugan S."/>
            <person name="Gowin J."/>
            <person name="Greiner C."/>
            <person name="Han Y."/>
            <person name="Hu H."/>
            <person name="Hughes D.S.T."/>
            <person name="Huylmans A.-K."/>
            <person name="Kemena C."/>
            <person name="Kremer L.P.M."/>
            <person name="Lee S.L."/>
            <person name="Lopez-Ezquerra A."/>
            <person name="Mallet L."/>
            <person name="Monroy-Kuhn J.M."/>
            <person name="Moser A."/>
            <person name="Murali S.C."/>
            <person name="Muzny D.M."/>
            <person name="Otani S."/>
            <person name="Piulachs M.-D."/>
            <person name="Poelchau M."/>
            <person name="Qu J."/>
            <person name="Schaub F."/>
            <person name="Wada-Katsumata A."/>
            <person name="Worley K.C."/>
            <person name="Xie Q."/>
            <person name="Ylla G."/>
            <person name="Poulsen M."/>
            <person name="Gibbs R.A."/>
            <person name="Schal C."/>
            <person name="Richards S."/>
            <person name="Belles X."/>
            <person name="Korb J."/>
            <person name="Bornberg-Bauer E."/>
        </authorList>
    </citation>
    <scope>NUCLEOTIDE SEQUENCE [LARGE SCALE GENOMIC DNA]</scope>
    <source>
        <tissue evidence="4">Whole body</tissue>
    </source>
</reference>
<evidence type="ECO:0000256" key="1">
    <source>
        <dbReference type="SAM" id="MobiDB-lite"/>
    </source>
</evidence>
<evidence type="ECO:0000313" key="4">
    <source>
        <dbReference type="EMBL" id="PNF34627.1"/>
    </source>
</evidence>
<gene>
    <name evidence="4" type="ORF">B7P43_G05870</name>
</gene>
<keyword evidence="2" id="KW-1133">Transmembrane helix</keyword>
<feature type="signal peptide" evidence="3">
    <location>
        <begin position="1"/>
        <end position="22"/>
    </location>
</feature>
<dbReference type="EMBL" id="NEVH01008208">
    <property type="protein sequence ID" value="PNF34627.1"/>
    <property type="molecule type" value="Genomic_DNA"/>
</dbReference>
<dbReference type="Proteomes" id="UP000235965">
    <property type="component" value="Unassembled WGS sequence"/>
</dbReference>
<name>A0A2J7R1C0_9NEOP</name>
<keyword evidence="3" id="KW-0732">Signal</keyword>
<evidence type="ECO:0000256" key="2">
    <source>
        <dbReference type="SAM" id="Phobius"/>
    </source>
</evidence>
<organism evidence="4 5">
    <name type="scientific">Cryptotermes secundus</name>
    <dbReference type="NCBI Taxonomy" id="105785"/>
    <lineage>
        <taxon>Eukaryota</taxon>
        <taxon>Metazoa</taxon>
        <taxon>Ecdysozoa</taxon>
        <taxon>Arthropoda</taxon>
        <taxon>Hexapoda</taxon>
        <taxon>Insecta</taxon>
        <taxon>Pterygota</taxon>
        <taxon>Neoptera</taxon>
        <taxon>Polyneoptera</taxon>
        <taxon>Dictyoptera</taxon>
        <taxon>Blattodea</taxon>
        <taxon>Blattoidea</taxon>
        <taxon>Termitoidae</taxon>
        <taxon>Kalotermitidae</taxon>
        <taxon>Cryptotermitinae</taxon>
        <taxon>Cryptotermes</taxon>
    </lineage>
</organism>
<keyword evidence="5" id="KW-1185">Reference proteome</keyword>